<organism evidence="1 2">
    <name type="scientific">Knipowitschia caucasica</name>
    <name type="common">Caucasian dwarf goby</name>
    <name type="synonym">Pomatoschistus caucasicus</name>
    <dbReference type="NCBI Taxonomy" id="637954"/>
    <lineage>
        <taxon>Eukaryota</taxon>
        <taxon>Metazoa</taxon>
        <taxon>Chordata</taxon>
        <taxon>Craniata</taxon>
        <taxon>Vertebrata</taxon>
        <taxon>Euteleostomi</taxon>
        <taxon>Actinopterygii</taxon>
        <taxon>Neopterygii</taxon>
        <taxon>Teleostei</taxon>
        <taxon>Neoteleostei</taxon>
        <taxon>Acanthomorphata</taxon>
        <taxon>Gobiaria</taxon>
        <taxon>Gobiiformes</taxon>
        <taxon>Gobioidei</taxon>
        <taxon>Gobiidae</taxon>
        <taxon>Gobiinae</taxon>
        <taxon>Knipowitschia</taxon>
    </lineage>
</organism>
<keyword evidence="2" id="KW-1185">Reference proteome</keyword>
<accession>A0AAV2LFS5</accession>
<gene>
    <name evidence="1" type="ORF">KC01_LOCUS28189</name>
</gene>
<evidence type="ECO:0000313" key="1">
    <source>
        <dbReference type="EMBL" id="CAL1600025.1"/>
    </source>
</evidence>
<name>A0AAV2LFS5_KNICA</name>
<proteinExistence type="predicted"/>
<reference evidence="1 2" key="1">
    <citation type="submission" date="2024-04" db="EMBL/GenBank/DDBJ databases">
        <authorList>
            <person name="Waldvogel A.-M."/>
            <person name="Schoenle A."/>
        </authorList>
    </citation>
    <scope>NUCLEOTIDE SEQUENCE [LARGE SCALE GENOMIC DNA]</scope>
</reference>
<evidence type="ECO:0000313" key="2">
    <source>
        <dbReference type="Proteomes" id="UP001497482"/>
    </source>
</evidence>
<dbReference type="Proteomes" id="UP001497482">
    <property type="component" value="Chromosome 23"/>
</dbReference>
<dbReference type="AlphaFoldDB" id="A0AAV2LFS5"/>
<sequence>MNSLLQLDFELDIEAVDAPQSCRAGAGSVLVEPIAALLSHRHTSKYQHAQMYECMGHITQWDMCWTQHCLGPAEFTTDGHHVTVANTWKRVVEVTERASLIHGR</sequence>
<dbReference type="EMBL" id="OZ035845">
    <property type="protein sequence ID" value="CAL1600025.1"/>
    <property type="molecule type" value="Genomic_DNA"/>
</dbReference>
<protein>
    <submittedName>
        <fullName evidence="1">Uncharacterized protein</fullName>
    </submittedName>
</protein>